<comment type="caution">
    <text evidence="3">The sequence shown here is derived from an EMBL/GenBank/DDBJ whole genome shotgun (WGS) entry which is preliminary data.</text>
</comment>
<evidence type="ECO:0000313" key="4">
    <source>
        <dbReference type="Proteomes" id="UP000479293"/>
    </source>
</evidence>
<dbReference type="Gene3D" id="2.50.20.10">
    <property type="entry name" value="Lipoprotein localisation LolA/LolB/LppX"/>
    <property type="match status" value="1"/>
</dbReference>
<feature type="chain" id="PRO_5028913164" evidence="1">
    <location>
        <begin position="27"/>
        <end position="244"/>
    </location>
</feature>
<proteinExistence type="predicted"/>
<evidence type="ECO:0000259" key="2">
    <source>
        <dbReference type="Pfam" id="PF17131"/>
    </source>
</evidence>
<dbReference type="Pfam" id="PF17131">
    <property type="entry name" value="LolA_like"/>
    <property type="match status" value="1"/>
</dbReference>
<keyword evidence="1" id="KW-0732">Signal</keyword>
<reference evidence="3 4" key="1">
    <citation type="submission" date="2019-10" db="EMBL/GenBank/DDBJ databases">
        <title>Draft Genome Sequence of Cytophagaceae sp. SJW1-29.</title>
        <authorList>
            <person name="Choi A."/>
        </authorList>
    </citation>
    <scope>NUCLEOTIDE SEQUENCE [LARGE SCALE GENOMIC DNA]</scope>
    <source>
        <strain evidence="3 4">SJW1-29</strain>
    </source>
</reference>
<gene>
    <name evidence="3" type="ORF">GBK04_17800</name>
</gene>
<dbReference type="AlphaFoldDB" id="A0A7C9FE12"/>
<name>A0A7C9FE12_9BACT</name>
<evidence type="ECO:0000313" key="3">
    <source>
        <dbReference type="EMBL" id="MPR35150.1"/>
    </source>
</evidence>
<evidence type="ECO:0000256" key="1">
    <source>
        <dbReference type="SAM" id="SignalP"/>
    </source>
</evidence>
<feature type="domain" description="Uncharacterized protein TP-0789" evidence="2">
    <location>
        <begin position="130"/>
        <end position="240"/>
    </location>
</feature>
<dbReference type="Proteomes" id="UP000479293">
    <property type="component" value="Unassembled WGS sequence"/>
</dbReference>
<sequence length="244" mass="26360">MRSQSFLKLLVMMVLAFIIQSKTVQAQSVDEIINKHVAAMGGDKYTGIKSIKIESSAQIMGMDLPSSTTIVQGRGLISKTTVQGSDIVQAIDGKTGWMINPMAGQSGATPLTEDQVKMSAGQLDLTGLHNYKSKGYTAELTGEDKVEGAPVYVVKVDMGNGTVATHYISKDTYYILKSVMNTTAQGQEVELKTNFSNFKQVDGITFPFTTEVESPAMPGVMTMVVKNVEVNPTVDESIFAMPKN</sequence>
<organism evidence="3 4">
    <name type="scientific">Salmonirosea aquatica</name>
    <dbReference type="NCBI Taxonomy" id="2654236"/>
    <lineage>
        <taxon>Bacteria</taxon>
        <taxon>Pseudomonadati</taxon>
        <taxon>Bacteroidota</taxon>
        <taxon>Cytophagia</taxon>
        <taxon>Cytophagales</taxon>
        <taxon>Spirosomataceae</taxon>
        <taxon>Salmonirosea</taxon>
    </lineage>
</organism>
<keyword evidence="4" id="KW-1185">Reference proteome</keyword>
<dbReference type="RefSeq" id="WP_152761956.1">
    <property type="nucleotide sequence ID" value="NZ_WHLY01000002.1"/>
</dbReference>
<dbReference type="EMBL" id="WHLY01000002">
    <property type="protein sequence ID" value="MPR35150.1"/>
    <property type="molecule type" value="Genomic_DNA"/>
</dbReference>
<protein>
    <submittedName>
        <fullName evidence="3">Outer membrane lipoprotein-sorting protein</fullName>
    </submittedName>
</protein>
<feature type="signal peptide" evidence="1">
    <location>
        <begin position="1"/>
        <end position="26"/>
    </location>
</feature>
<dbReference type="InterPro" id="IPR033399">
    <property type="entry name" value="TP_0789-like"/>
</dbReference>
<keyword evidence="3" id="KW-0449">Lipoprotein</keyword>
<accession>A0A7C9FE12</accession>